<accession>A0A0L9T6A1</accession>
<reference evidence="3" key="1">
    <citation type="journal article" date="2015" name="Proc. Natl. Acad. Sci. U.S.A.">
        <title>Genome sequencing of adzuki bean (Vigna angularis) provides insight into high starch and low fat accumulation and domestication.</title>
        <authorList>
            <person name="Yang K."/>
            <person name="Tian Z."/>
            <person name="Chen C."/>
            <person name="Luo L."/>
            <person name="Zhao B."/>
            <person name="Wang Z."/>
            <person name="Yu L."/>
            <person name="Li Y."/>
            <person name="Sun Y."/>
            <person name="Li W."/>
            <person name="Chen Y."/>
            <person name="Li Y."/>
            <person name="Zhang Y."/>
            <person name="Ai D."/>
            <person name="Zhao J."/>
            <person name="Shang C."/>
            <person name="Ma Y."/>
            <person name="Wu B."/>
            <person name="Wang M."/>
            <person name="Gao L."/>
            <person name="Sun D."/>
            <person name="Zhang P."/>
            <person name="Guo F."/>
            <person name="Wang W."/>
            <person name="Li Y."/>
            <person name="Wang J."/>
            <person name="Varshney R.K."/>
            <person name="Wang J."/>
            <person name="Ling H.Q."/>
            <person name="Wan P."/>
        </authorList>
    </citation>
    <scope>NUCLEOTIDE SEQUENCE</scope>
    <source>
        <strain evidence="3">cv. Jingnong 6</strain>
    </source>
</reference>
<feature type="region of interest" description="Disordered" evidence="1">
    <location>
        <begin position="33"/>
        <end position="55"/>
    </location>
</feature>
<sequence>MSWKKQRRMQHYTAFQQSVLGPKQLLHVQPPCIQRSSSSSLRRYTMHTDHPATQQ</sequence>
<dbReference type="EMBL" id="KQ258305">
    <property type="protein sequence ID" value="KOM26112.1"/>
    <property type="molecule type" value="Genomic_DNA"/>
</dbReference>
<dbReference type="Proteomes" id="UP000053144">
    <property type="component" value="Unassembled WGS sequence"/>
</dbReference>
<gene>
    <name evidence="2" type="ORF">LR48_Vigan231s001700</name>
</gene>
<dbReference type="AlphaFoldDB" id="A0A0L9T6A1"/>
<evidence type="ECO:0000313" key="2">
    <source>
        <dbReference type="EMBL" id="KOM26112.1"/>
    </source>
</evidence>
<protein>
    <submittedName>
        <fullName evidence="2">Uncharacterized protein</fullName>
    </submittedName>
</protein>
<evidence type="ECO:0000256" key="1">
    <source>
        <dbReference type="SAM" id="MobiDB-lite"/>
    </source>
</evidence>
<dbReference type="Gramene" id="KOM26112">
    <property type="protein sequence ID" value="KOM26112"/>
    <property type="gene ID" value="LR48_Vigan231s001700"/>
</dbReference>
<evidence type="ECO:0000313" key="3">
    <source>
        <dbReference type="Proteomes" id="UP000053144"/>
    </source>
</evidence>
<proteinExistence type="predicted"/>
<organism evidence="2 3">
    <name type="scientific">Phaseolus angularis</name>
    <name type="common">Azuki bean</name>
    <name type="synonym">Vigna angularis</name>
    <dbReference type="NCBI Taxonomy" id="3914"/>
    <lineage>
        <taxon>Eukaryota</taxon>
        <taxon>Viridiplantae</taxon>
        <taxon>Streptophyta</taxon>
        <taxon>Embryophyta</taxon>
        <taxon>Tracheophyta</taxon>
        <taxon>Spermatophyta</taxon>
        <taxon>Magnoliopsida</taxon>
        <taxon>eudicotyledons</taxon>
        <taxon>Gunneridae</taxon>
        <taxon>Pentapetalae</taxon>
        <taxon>rosids</taxon>
        <taxon>fabids</taxon>
        <taxon>Fabales</taxon>
        <taxon>Fabaceae</taxon>
        <taxon>Papilionoideae</taxon>
        <taxon>50 kb inversion clade</taxon>
        <taxon>NPAAA clade</taxon>
        <taxon>indigoferoid/millettioid clade</taxon>
        <taxon>Phaseoleae</taxon>
        <taxon>Vigna</taxon>
    </lineage>
</organism>
<feature type="compositionally biased region" description="Basic and acidic residues" evidence="1">
    <location>
        <begin position="46"/>
        <end position="55"/>
    </location>
</feature>
<name>A0A0L9T6A1_PHAAN</name>